<name>A0A9W8Z4A2_9PEZI</name>
<dbReference type="PANTHER" id="PTHR43976">
    <property type="entry name" value="SHORT CHAIN DEHYDROGENASE"/>
    <property type="match status" value="1"/>
</dbReference>
<gene>
    <name evidence="2" type="ORF">N0V93_001614</name>
</gene>
<dbReference type="InterPro" id="IPR051911">
    <property type="entry name" value="SDR_oxidoreductase"/>
</dbReference>
<evidence type="ECO:0008006" key="4">
    <source>
        <dbReference type="Google" id="ProtNLM"/>
    </source>
</evidence>
<keyword evidence="3" id="KW-1185">Reference proteome</keyword>
<dbReference type="PRINTS" id="PR00081">
    <property type="entry name" value="GDHRDH"/>
</dbReference>
<evidence type="ECO:0000256" key="1">
    <source>
        <dbReference type="RuleBase" id="RU000363"/>
    </source>
</evidence>
<dbReference type="Proteomes" id="UP001140453">
    <property type="component" value="Unassembled WGS sequence"/>
</dbReference>
<reference evidence="2" key="1">
    <citation type="submission" date="2022-10" db="EMBL/GenBank/DDBJ databases">
        <title>Tapping the CABI collections for fungal endophytes: first genome assemblies for Collariella, Neodidymelliopsis, Ascochyta clinopodiicola, Didymella pomorum, Didymosphaeria variabile, Neocosmospora piperis and Neocucurbitaria cava.</title>
        <authorList>
            <person name="Hill R."/>
        </authorList>
    </citation>
    <scope>NUCLEOTIDE SEQUENCE</scope>
    <source>
        <strain evidence="2">IMI 355082</strain>
    </source>
</reference>
<dbReference type="InterPro" id="IPR036291">
    <property type="entry name" value="NAD(P)-bd_dom_sf"/>
</dbReference>
<protein>
    <recommendedName>
        <fullName evidence="4">Short-chain dehydrogenase</fullName>
    </recommendedName>
</protein>
<dbReference type="Pfam" id="PF00106">
    <property type="entry name" value="adh_short"/>
    <property type="match status" value="1"/>
</dbReference>
<comment type="caution">
    <text evidence="2">The sequence shown here is derived from an EMBL/GenBank/DDBJ whole genome shotgun (WGS) entry which is preliminary data.</text>
</comment>
<dbReference type="EMBL" id="JAPEVB010000001">
    <property type="protein sequence ID" value="KAJ4397388.1"/>
    <property type="molecule type" value="Genomic_DNA"/>
</dbReference>
<dbReference type="AlphaFoldDB" id="A0A9W8Z4A2"/>
<evidence type="ECO:0000313" key="2">
    <source>
        <dbReference type="EMBL" id="KAJ4397388.1"/>
    </source>
</evidence>
<organism evidence="2 3">
    <name type="scientific">Gnomoniopsis smithogilvyi</name>
    <dbReference type="NCBI Taxonomy" id="1191159"/>
    <lineage>
        <taxon>Eukaryota</taxon>
        <taxon>Fungi</taxon>
        <taxon>Dikarya</taxon>
        <taxon>Ascomycota</taxon>
        <taxon>Pezizomycotina</taxon>
        <taxon>Sordariomycetes</taxon>
        <taxon>Sordariomycetidae</taxon>
        <taxon>Diaporthales</taxon>
        <taxon>Gnomoniaceae</taxon>
        <taxon>Gnomoniopsis</taxon>
    </lineage>
</organism>
<accession>A0A9W8Z4A2</accession>
<dbReference type="SUPFAM" id="SSF51735">
    <property type="entry name" value="NAD(P)-binding Rossmann-fold domains"/>
    <property type="match status" value="1"/>
</dbReference>
<dbReference type="Gene3D" id="3.40.50.720">
    <property type="entry name" value="NAD(P)-binding Rossmann-like Domain"/>
    <property type="match status" value="1"/>
</dbReference>
<proteinExistence type="inferred from homology"/>
<sequence length="303" mass="32429">MVSTAINFAPTFTAPNRPLTWLITGCSSGLGLAIARYAQAAGHTIIATSRNPSRTPDLVTEITTHPTSPGKWLPLDLDKPTCGSIIADLEAQGVVVDVLVNNAGWSVHAPVEHFTEEEVRAQFETVFFGPYRLTRAAVAGMRRRRFGVVVNVSSGASLEGRDSMGVYAASKAAFDGLTKVLAKEVAEFNVRTLTVLLGGFKTGMAFTAKAGKEPIAEDYKGTLVDKTIQFMASGQFVGDGDPAKAAKAIYEVVVGEGVGKGTESELFLPLGREIEARVKLTRDRLGHAWEVFGDIAMNVYAHK</sequence>
<comment type="similarity">
    <text evidence="1">Belongs to the short-chain dehydrogenases/reductases (SDR) family.</text>
</comment>
<dbReference type="InterPro" id="IPR002347">
    <property type="entry name" value="SDR_fam"/>
</dbReference>
<dbReference type="OrthoDB" id="1933717at2759"/>
<dbReference type="PRINTS" id="PR00080">
    <property type="entry name" value="SDRFAMILY"/>
</dbReference>
<evidence type="ECO:0000313" key="3">
    <source>
        <dbReference type="Proteomes" id="UP001140453"/>
    </source>
</evidence>
<dbReference type="PANTHER" id="PTHR43976:SF6">
    <property type="entry name" value="OXIDOREDUCTASE, PUTATIVE (AFU_ORTHOLOGUE AFUA_1G13950)-RELATED"/>
    <property type="match status" value="1"/>
</dbReference>